<dbReference type="Pfam" id="PF03695">
    <property type="entry name" value="UPF0149"/>
    <property type="match status" value="1"/>
</dbReference>
<dbReference type="EMBL" id="QDKQ01000011">
    <property type="protein sequence ID" value="PVM93865.1"/>
    <property type="molecule type" value="Genomic_DNA"/>
</dbReference>
<evidence type="ECO:0000313" key="2">
    <source>
        <dbReference type="Proteomes" id="UP000245073"/>
    </source>
</evidence>
<dbReference type="AlphaFoldDB" id="A0A2T9KDD9"/>
<accession>A0A2T9KDD9</accession>
<dbReference type="InterPro" id="IPR011978">
    <property type="entry name" value="YgfB-like"/>
</dbReference>
<dbReference type="Pfam" id="PF02810">
    <property type="entry name" value="SEC-C"/>
    <property type="match status" value="1"/>
</dbReference>
<protein>
    <recommendedName>
        <fullName evidence="3">YecA family protein</fullName>
    </recommendedName>
</protein>
<reference evidence="1 2" key="1">
    <citation type="submission" date="2018-04" db="EMBL/GenBank/DDBJ databases">
        <title>The genome sequence of Caulobacter sp. 744.</title>
        <authorList>
            <person name="Gao J."/>
            <person name="Sun J."/>
        </authorList>
    </citation>
    <scope>NUCLEOTIDE SEQUENCE [LARGE SCALE GENOMIC DNA]</scope>
    <source>
        <strain evidence="1 2">774</strain>
    </source>
</reference>
<dbReference type="Proteomes" id="UP000245073">
    <property type="component" value="Unassembled WGS sequence"/>
</dbReference>
<evidence type="ECO:0000313" key="1">
    <source>
        <dbReference type="EMBL" id="PVM93865.1"/>
    </source>
</evidence>
<proteinExistence type="predicted"/>
<name>A0A2T9KDD9_9CAUL</name>
<sequence length="89" mass="9539">MLDAFLSSEEVPRSALLPSELDGFLTGLAVGPERIMPAEWLPHVWGGDRPGNPRLLAAVGLQTRRLKAGRNDACPCGSGRKHKRCCGAC</sequence>
<dbReference type="SUPFAM" id="SSF103642">
    <property type="entry name" value="Sec-C motif"/>
    <property type="match status" value="1"/>
</dbReference>
<dbReference type="RefSeq" id="WP_109099116.1">
    <property type="nucleotide sequence ID" value="NZ_QDKQ01000011.1"/>
</dbReference>
<evidence type="ECO:0008006" key="3">
    <source>
        <dbReference type="Google" id="ProtNLM"/>
    </source>
</evidence>
<gene>
    <name evidence="1" type="ORF">DDF67_01040</name>
</gene>
<keyword evidence="2" id="KW-1185">Reference proteome</keyword>
<dbReference type="NCBIfam" id="TIGR02292">
    <property type="entry name" value="ygfB_yecA"/>
    <property type="match status" value="1"/>
</dbReference>
<dbReference type="InterPro" id="IPR036255">
    <property type="entry name" value="YgfB-like_sf"/>
</dbReference>
<comment type="caution">
    <text evidence="1">The sequence shown here is derived from an EMBL/GenBank/DDBJ whole genome shotgun (WGS) entry which is preliminary data.</text>
</comment>
<dbReference type="InterPro" id="IPR004027">
    <property type="entry name" value="SEC_C_motif"/>
</dbReference>
<organism evidence="1 2">
    <name type="scientific">Caulobacter endophyticus</name>
    <dbReference type="NCBI Taxonomy" id="2172652"/>
    <lineage>
        <taxon>Bacteria</taxon>
        <taxon>Pseudomonadati</taxon>
        <taxon>Pseudomonadota</taxon>
        <taxon>Alphaproteobacteria</taxon>
        <taxon>Caulobacterales</taxon>
        <taxon>Caulobacteraceae</taxon>
        <taxon>Caulobacter</taxon>
    </lineage>
</organism>
<dbReference type="OrthoDB" id="1551443at2"/>
<dbReference type="SUPFAM" id="SSF101327">
    <property type="entry name" value="YgfB-like"/>
    <property type="match status" value="1"/>
</dbReference>
<dbReference type="Gene3D" id="3.10.450.50">
    <property type="match status" value="1"/>
</dbReference>